<dbReference type="Proteomes" id="UP001236369">
    <property type="component" value="Unassembled WGS sequence"/>
</dbReference>
<feature type="transmembrane region" description="Helical" evidence="1">
    <location>
        <begin position="425"/>
        <end position="444"/>
    </location>
</feature>
<feature type="transmembrane region" description="Helical" evidence="1">
    <location>
        <begin position="39"/>
        <end position="61"/>
    </location>
</feature>
<keyword evidence="1" id="KW-0812">Transmembrane</keyword>
<dbReference type="InterPro" id="IPR050445">
    <property type="entry name" value="Bact_polysacc_biosynth/exp"/>
</dbReference>
<comment type="caution">
    <text evidence="2">The sequence shown here is derived from an EMBL/GenBank/DDBJ whole genome shotgun (WGS) entry which is preliminary data.</text>
</comment>
<keyword evidence="3" id="KW-1185">Reference proteome</keyword>
<dbReference type="PANTHER" id="PTHR32309">
    <property type="entry name" value="TYROSINE-PROTEIN KINASE"/>
    <property type="match status" value="1"/>
</dbReference>
<dbReference type="PANTHER" id="PTHR32309:SF13">
    <property type="entry name" value="FERRIC ENTEROBACTIN TRANSPORT PROTEIN FEPE"/>
    <property type="match status" value="1"/>
</dbReference>
<keyword evidence="1" id="KW-1133">Transmembrane helix</keyword>
<name>A0ABU0HPC2_9HYPH</name>
<dbReference type="EMBL" id="JAUSVV010000007">
    <property type="protein sequence ID" value="MDQ0443698.1"/>
    <property type="molecule type" value="Genomic_DNA"/>
</dbReference>
<gene>
    <name evidence="2" type="ORF">QO016_003203</name>
</gene>
<evidence type="ECO:0000256" key="1">
    <source>
        <dbReference type="SAM" id="Phobius"/>
    </source>
</evidence>
<keyword evidence="1" id="KW-0472">Membrane</keyword>
<evidence type="ECO:0000313" key="2">
    <source>
        <dbReference type="EMBL" id="MDQ0443698.1"/>
    </source>
</evidence>
<sequence length="457" mass="49458">MNQPWPGPGQAQAVARIGLEAPWEPVVAPPGTAARRRWAWFRAILAFTVTLVACAAAYPYLPRRYEAAASILLRPTDLDGQADRTLRQPLDENALQSEVDFASAPGIADTVIRAHKLDQDPEFAGLDKYRPLLPDWAAAYLPPPHPRTAADLRRALADHLQVTRDRKSYTVRLGFWSEDPVKAAAMSGTLLTAYLDAQRAGKREALAGLRDWLQERLHLLTGNYETARRALDAHLAASGLLDTGAQVELDQRLQILAVEAAQARGHLVEATARSRGLLAMKEANVLDQAPEILASPAILKLKDGLVAAMSRTAVWSNETAAIERQIAIESERIVAAAAAEAKSWEQRETMLGTQVAETRRLIETRRAAERVAAELQRAADSERAAMDDGSAKLKAMALRTKAVEADATVIGEPEVATRASFPKPVPTALAALAMAVLAAIAAAWRQAMAFAGRIARA</sequence>
<organism evidence="2 3">
    <name type="scientific">Methylobacterium persicinum</name>
    <dbReference type="NCBI Taxonomy" id="374426"/>
    <lineage>
        <taxon>Bacteria</taxon>
        <taxon>Pseudomonadati</taxon>
        <taxon>Pseudomonadota</taxon>
        <taxon>Alphaproteobacteria</taxon>
        <taxon>Hyphomicrobiales</taxon>
        <taxon>Methylobacteriaceae</taxon>
        <taxon>Methylobacterium</taxon>
    </lineage>
</organism>
<evidence type="ECO:0000313" key="3">
    <source>
        <dbReference type="Proteomes" id="UP001236369"/>
    </source>
</evidence>
<protein>
    <submittedName>
        <fullName evidence="2">Uncharacterized protein involved in exopolysaccharide biosynthesis</fullName>
    </submittedName>
</protein>
<dbReference type="RefSeq" id="WP_238252521.1">
    <property type="nucleotide sequence ID" value="NZ_BPQX01000055.1"/>
</dbReference>
<proteinExistence type="predicted"/>
<accession>A0ABU0HPC2</accession>
<reference evidence="2 3" key="1">
    <citation type="submission" date="2023-07" db="EMBL/GenBank/DDBJ databases">
        <title>Genomic Encyclopedia of Type Strains, Phase IV (KMG-IV): sequencing the most valuable type-strain genomes for metagenomic binning, comparative biology and taxonomic classification.</title>
        <authorList>
            <person name="Goeker M."/>
        </authorList>
    </citation>
    <scope>NUCLEOTIDE SEQUENCE [LARGE SCALE GENOMIC DNA]</scope>
    <source>
        <strain evidence="2 3">DSM 19562</strain>
    </source>
</reference>